<gene>
    <name evidence="2" type="ORF">V6N11_010813</name>
</gene>
<accession>A0ABR2S751</accession>
<organism evidence="2 3">
    <name type="scientific">Hibiscus sabdariffa</name>
    <name type="common">roselle</name>
    <dbReference type="NCBI Taxonomy" id="183260"/>
    <lineage>
        <taxon>Eukaryota</taxon>
        <taxon>Viridiplantae</taxon>
        <taxon>Streptophyta</taxon>
        <taxon>Embryophyta</taxon>
        <taxon>Tracheophyta</taxon>
        <taxon>Spermatophyta</taxon>
        <taxon>Magnoliopsida</taxon>
        <taxon>eudicotyledons</taxon>
        <taxon>Gunneridae</taxon>
        <taxon>Pentapetalae</taxon>
        <taxon>rosids</taxon>
        <taxon>malvids</taxon>
        <taxon>Malvales</taxon>
        <taxon>Malvaceae</taxon>
        <taxon>Malvoideae</taxon>
        <taxon>Hibiscus</taxon>
    </lineage>
</organism>
<dbReference type="EMBL" id="JBBPBN010000016">
    <property type="protein sequence ID" value="KAK9020799.1"/>
    <property type="molecule type" value="Genomic_DNA"/>
</dbReference>
<name>A0ABR2S751_9ROSI</name>
<evidence type="ECO:0000256" key="1">
    <source>
        <dbReference type="ARBA" id="ARBA00005254"/>
    </source>
</evidence>
<evidence type="ECO:0000313" key="3">
    <source>
        <dbReference type="Proteomes" id="UP001396334"/>
    </source>
</evidence>
<evidence type="ECO:0000313" key="2">
    <source>
        <dbReference type="EMBL" id="KAK9020799.1"/>
    </source>
</evidence>
<dbReference type="PANTHER" id="PTHR11941:SF171">
    <property type="entry name" value="SD19268P"/>
    <property type="match status" value="1"/>
</dbReference>
<comment type="caution">
    <text evidence="2">The sequence shown here is derived from an EMBL/GenBank/DDBJ whole genome shotgun (WGS) entry which is preliminary data.</text>
</comment>
<dbReference type="Pfam" id="PF00378">
    <property type="entry name" value="ECH_1"/>
    <property type="match status" value="1"/>
</dbReference>
<dbReference type="PANTHER" id="PTHR11941">
    <property type="entry name" value="ENOYL-COA HYDRATASE-RELATED"/>
    <property type="match status" value="1"/>
</dbReference>
<dbReference type="SUPFAM" id="SSF52096">
    <property type="entry name" value="ClpP/crotonase"/>
    <property type="match status" value="1"/>
</dbReference>
<dbReference type="Proteomes" id="UP001396334">
    <property type="component" value="Unassembled WGS sequence"/>
</dbReference>
<dbReference type="Gene3D" id="3.90.226.10">
    <property type="entry name" value="2-enoyl-CoA Hydratase, Chain A, domain 1"/>
    <property type="match status" value="1"/>
</dbReference>
<dbReference type="InterPro" id="IPR001753">
    <property type="entry name" value="Enoyl-CoA_hydra/iso"/>
</dbReference>
<reference evidence="2 3" key="1">
    <citation type="journal article" date="2024" name="G3 (Bethesda)">
        <title>Genome assembly of Hibiscus sabdariffa L. provides insights into metabolisms of medicinal natural products.</title>
        <authorList>
            <person name="Kim T."/>
        </authorList>
    </citation>
    <scope>NUCLEOTIDE SEQUENCE [LARGE SCALE GENOMIC DNA]</scope>
    <source>
        <strain evidence="2">TK-2024</strain>
        <tissue evidence="2">Old leaves</tissue>
    </source>
</reference>
<comment type="similarity">
    <text evidence="1">Belongs to the enoyl-CoA hydratase/isomerase family.</text>
</comment>
<dbReference type="InterPro" id="IPR029045">
    <property type="entry name" value="ClpP/crotonase-like_dom_sf"/>
</dbReference>
<protein>
    <submittedName>
        <fullName evidence="2">Uncharacterized protein</fullName>
    </submittedName>
</protein>
<sequence>MAVLIAITRSLGKRCAKRSTISISSHNFRFQTLRTLVLEPSLSQSVNLRLLSHYDTEIVEINLDRSEEKNALENDMLKGLRHAFEAINQDSSAGVFMLSSSVPNVFCTDLMFSSDRNIASFATLIAI</sequence>
<keyword evidence="3" id="KW-1185">Reference proteome</keyword>
<proteinExistence type="inferred from homology"/>